<feature type="transmembrane region" description="Helical" evidence="6">
    <location>
        <begin position="386"/>
        <end position="406"/>
    </location>
</feature>
<feature type="transmembrane region" description="Helical" evidence="6">
    <location>
        <begin position="127"/>
        <end position="152"/>
    </location>
</feature>
<keyword evidence="2" id="KW-1003">Cell membrane</keyword>
<evidence type="ECO:0000256" key="1">
    <source>
        <dbReference type="ARBA" id="ARBA00004651"/>
    </source>
</evidence>
<dbReference type="Pfam" id="PF01943">
    <property type="entry name" value="Polysacc_synt"/>
    <property type="match status" value="1"/>
</dbReference>
<dbReference type="InterPro" id="IPR002797">
    <property type="entry name" value="Polysacc_synth"/>
</dbReference>
<evidence type="ECO:0000256" key="3">
    <source>
        <dbReference type="ARBA" id="ARBA00022692"/>
    </source>
</evidence>
<dbReference type="KEGG" id="rop:ROP_55110"/>
<reference evidence="7 8" key="1">
    <citation type="submission" date="2009-03" db="EMBL/GenBank/DDBJ databases">
        <title>Comparison of the complete genome sequences of Rhodococcus erythropolis PR4 and Rhodococcus opacus B4.</title>
        <authorList>
            <person name="Takarada H."/>
            <person name="Sekine M."/>
            <person name="Hosoyama A."/>
            <person name="Yamada R."/>
            <person name="Fujisawa T."/>
            <person name="Omata S."/>
            <person name="Shimizu A."/>
            <person name="Tsukatani N."/>
            <person name="Tanikawa S."/>
            <person name="Fujita N."/>
            <person name="Harayama S."/>
        </authorList>
    </citation>
    <scope>NUCLEOTIDE SEQUENCE [LARGE SCALE GENOMIC DNA]</scope>
    <source>
        <strain evidence="7 8">B4</strain>
    </source>
</reference>
<dbReference type="GO" id="GO:0005886">
    <property type="term" value="C:plasma membrane"/>
    <property type="evidence" value="ECO:0007669"/>
    <property type="project" value="UniProtKB-SubCell"/>
</dbReference>
<dbReference type="AlphaFoldDB" id="C1AWI5"/>
<keyword evidence="4 6" id="KW-1133">Transmembrane helix</keyword>
<gene>
    <name evidence="7" type="ordered locus">ROP_55110</name>
</gene>
<keyword evidence="5 6" id="KW-0472">Membrane</keyword>
<feature type="transmembrane region" description="Helical" evidence="6">
    <location>
        <begin position="294"/>
        <end position="317"/>
    </location>
</feature>
<sequence>MVRIVWGKVVKNSSRMWPSFASNGFGNLAPPFFMLFVSVLLARELGVDGRGEVGAAVAPYLLATSIAAFGVPDAVTYFVARHGGVTRQLARFATAIMAGGGAAVAVAFFCLRGVLSGGLPSVATGMAWASLAIVPVLFVGLVRGVAAGLGLWRLVATEKFVGAASRLIAILILQLMNELNSVNAAIAIAFGPAVGLVVYLGLPYSSSVCDIGPRHRYSVYGKYSMKIWIGSIAGILLMRIDQVLIVPLSDVFELGLYIVAVNVGEVILVVSNTVREVIFSADAQKSDDKRLARAARLTALASGILVLLISVSAPIWFPTVFGEEFRDATPLAVVMLIAVLLGVPGSIAGAGLSARGKPELRSIALVIACVLNVALLLVLVPPWGAWGAVLATLLGNLLSSNLNVVFMKRNFGHRFRDYYGIRYTDFSALNLRAISAREVSSER</sequence>
<feature type="transmembrane region" description="Helical" evidence="6">
    <location>
        <begin position="60"/>
        <end position="80"/>
    </location>
</feature>
<accession>C1AWI5</accession>
<dbReference type="STRING" id="632772.ROP_55110"/>
<evidence type="ECO:0000256" key="6">
    <source>
        <dbReference type="SAM" id="Phobius"/>
    </source>
</evidence>
<comment type="subcellular location">
    <subcellularLocation>
        <location evidence="1">Cell membrane</location>
        <topology evidence="1">Multi-pass membrane protein</topology>
    </subcellularLocation>
</comment>
<dbReference type="Proteomes" id="UP000002212">
    <property type="component" value="Chromosome"/>
</dbReference>
<name>C1AWI5_RHOOB</name>
<feature type="transmembrane region" description="Helical" evidence="6">
    <location>
        <begin position="254"/>
        <end position="274"/>
    </location>
</feature>
<evidence type="ECO:0000313" key="8">
    <source>
        <dbReference type="Proteomes" id="UP000002212"/>
    </source>
</evidence>
<dbReference type="InterPro" id="IPR050833">
    <property type="entry name" value="Poly_Biosynth_Transport"/>
</dbReference>
<protein>
    <submittedName>
        <fullName evidence="7">Hypothetical membrane protein</fullName>
    </submittedName>
</protein>
<dbReference type="EMBL" id="AP011115">
    <property type="protein sequence ID" value="BAH53758.1"/>
    <property type="molecule type" value="Genomic_DNA"/>
</dbReference>
<evidence type="ECO:0000256" key="2">
    <source>
        <dbReference type="ARBA" id="ARBA00022475"/>
    </source>
</evidence>
<feature type="transmembrane region" description="Helical" evidence="6">
    <location>
        <begin position="159"/>
        <end position="176"/>
    </location>
</feature>
<feature type="transmembrane region" description="Helical" evidence="6">
    <location>
        <begin position="362"/>
        <end position="380"/>
    </location>
</feature>
<feature type="transmembrane region" description="Helical" evidence="6">
    <location>
        <begin position="20"/>
        <end position="40"/>
    </location>
</feature>
<dbReference type="PATRIC" id="fig|632772.20.peg.5756"/>
<evidence type="ECO:0000256" key="5">
    <source>
        <dbReference type="ARBA" id="ARBA00023136"/>
    </source>
</evidence>
<dbReference type="HOGENOM" id="CLU_596854_0_0_11"/>
<evidence type="ECO:0000256" key="4">
    <source>
        <dbReference type="ARBA" id="ARBA00022989"/>
    </source>
</evidence>
<feature type="transmembrane region" description="Helical" evidence="6">
    <location>
        <begin position="92"/>
        <end position="115"/>
    </location>
</feature>
<keyword evidence="3 6" id="KW-0812">Transmembrane</keyword>
<evidence type="ECO:0000313" key="7">
    <source>
        <dbReference type="EMBL" id="BAH53758.1"/>
    </source>
</evidence>
<organism evidence="7 8">
    <name type="scientific">Rhodococcus opacus (strain B4)</name>
    <dbReference type="NCBI Taxonomy" id="632772"/>
    <lineage>
        <taxon>Bacteria</taxon>
        <taxon>Bacillati</taxon>
        <taxon>Actinomycetota</taxon>
        <taxon>Actinomycetes</taxon>
        <taxon>Mycobacteriales</taxon>
        <taxon>Nocardiaceae</taxon>
        <taxon>Rhodococcus</taxon>
    </lineage>
</organism>
<proteinExistence type="predicted"/>
<feature type="transmembrane region" description="Helical" evidence="6">
    <location>
        <begin position="182"/>
        <end position="202"/>
    </location>
</feature>
<feature type="transmembrane region" description="Helical" evidence="6">
    <location>
        <begin position="223"/>
        <end position="248"/>
    </location>
</feature>
<dbReference type="PANTHER" id="PTHR30250">
    <property type="entry name" value="PST FAMILY PREDICTED COLANIC ACID TRANSPORTER"/>
    <property type="match status" value="1"/>
</dbReference>
<dbReference type="PANTHER" id="PTHR30250:SF11">
    <property type="entry name" value="O-ANTIGEN TRANSPORTER-RELATED"/>
    <property type="match status" value="1"/>
</dbReference>
<feature type="transmembrane region" description="Helical" evidence="6">
    <location>
        <begin position="329"/>
        <end position="350"/>
    </location>
</feature>